<dbReference type="RefSeq" id="XP_026100956.1">
    <property type="nucleotide sequence ID" value="XM_026245171.1"/>
</dbReference>
<dbReference type="GO" id="GO:0006506">
    <property type="term" value="P:GPI anchor biosynthetic process"/>
    <property type="evidence" value="ECO:0007669"/>
    <property type="project" value="InterPro"/>
</dbReference>
<dbReference type="KEGG" id="caua:113071873"/>
<evidence type="ECO:0000313" key="3">
    <source>
        <dbReference type="Proteomes" id="UP000515129"/>
    </source>
</evidence>
<keyword evidence="1" id="KW-1133">Transmembrane helix</keyword>
<name>A0A6P6MY21_CARAU</name>
<accession>A0A6P6MY21</accession>
<reference evidence="4" key="1">
    <citation type="submission" date="2025-08" db="UniProtKB">
        <authorList>
            <consortium name="RefSeq"/>
        </authorList>
    </citation>
    <scope>IDENTIFICATION</scope>
    <source>
        <strain evidence="4">Wakin</strain>
        <tissue evidence="4">Muscle</tissue>
    </source>
</reference>
<dbReference type="GO" id="GO:0051267">
    <property type="term" value="F:CP2 mannose-ethanolamine phosphotransferase activity"/>
    <property type="evidence" value="ECO:0007669"/>
    <property type="project" value="TreeGrafter"/>
</dbReference>
<dbReference type="AlphaFoldDB" id="A0A6P6MY21"/>
<protein>
    <submittedName>
        <fullName evidence="4">GPI ethanolamine phosphate transferase 2-like</fullName>
    </submittedName>
</protein>
<evidence type="ECO:0000313" key="4">
    <source>
        <dbReference type="RefSeq" id="XP_026100956.1"/>
    </source>
</evidence>
<feature type="transmembrane region" description="Helical" evidence="1">
    <location>
        <begin position="214"/>
        <end position="234"/>
    </location>
</feature>
<dbReference type="Proteomes" id="UP000515129">
    <property type="component" value="Unplaced"/>
</dbReference>
<feature type="transmembrane region" description="Helical" evidence="1">
    <location>
        <begin position="73"/>
        <end position="90"/>
    </location>
</feature>
<feature type="transmembrane region" description="Helical" evidence="1">
    <location>
        <begin position="50"/>
        <end position="67"/>
    </location>
</feature>
<gene>
    <name evidence="4" type="primary">LOC113071873</name>
</gene>
<evidence type="ECO:0000256" key="1">
    <source>
        <dbReference type="SAM" id="Phobius"/>
    </source>
</evidence>
<keyword evidence="1" id="KW-0472">Membrane</keyword>
<feature type="transmembrane region" description="Helical" evidence="1">
    <location>
        <begin position="141"/>
        <end position="162"/>
    </location>
</feature>
<feature type="domain" description="GPI ethanolamine phosphate transferase 2 C-terminal" evidence="2">
    <location>
        <begin position="13"/>
        <end position="224"/>
    </location>
</feature>
<dbReference type="PANTHER" id="PTHR23072:SF0">
    <property type="entry name" value="GPI ETHANOLAMINE PHOSPHATE TRANSFERASE 2"/>
    <property type="match status" value="1"/>
</dbReference>
<organism evidence="3 4">
    <name type="scientific">Carassius auratus</name>
    <name type="common">Goldfish</name>
    <dbReference type="NCBI Taxonomy" id="7957"/>
    <lineage>
        <taxon>Eukaryota</taxon>
        <taxon>Metazoa</taxon>
        <taxon>Chordata</taxon>
        <taxon>Craniata</taxon>
        <taxon>Vertebrata</taxon>
        <taxon>Euteleostomi</taxon>
        <taxon>Actinopterygii</taxon>
        <taxon>Neopterygii</taxon>
        <taxon>Teleostei</taxon>
        <taxon>Ostariophysi</taxon>
        <taxon>Cypriniformes</taxon>
        <taxon>Cyprinidae</taxon>
        <taxon>Cyprininae</taxon>
        <taxon>Carassius</taxon>
    </lineage>
</organism>
<dbReference type="InterPro" id="IPR039527">
    <property type="entry name" value="PIGG/GPI7"/>
</dbReference>
<feature type="transmembrane region" description="Helical" evidence="1">
    <location>
        <begin position="183"/>
        <end position="202"/>
    </location>
</feature>
<dbReference type="GO" id="GO:0005789">
    <property type="term" value="C:endoplasmic reticulum membrane"/>
    <property type="evidence" value="ECO:0007669"/>
    <property type="project" value="TreeGrafter"/>
</dbReference>
<feature type="transmembrane region" description="Helical" evidence="1">
    <location>
        <begin position="12"/>
        <end position="29"/>
    </location>
</feature>
<dbReference type="OrthoDB" id="272139at2759"/>
<keyword evidence="1" id="KW-0812">Transmembrane</keyword>
<feature type="transmembrane region" description="Helical" evidence="1">
    <location>
        <begin position="102"/>
        <end position="121"/>
    </location>
</feature>
<evidence type="ECO:0000259" key="2">
    <source>
        <dbReference type="Pfam" id="PF19316"/>
    </source>
</evidence>
<dbReference type="InterPro" id="IPR045687">
    <property type="entry name" value="PIGG/GPI7_C"/>
</dbReference>
<dbReference type="PANTHER" id="PTHR23072">
    <property type="entry name" value="PHOSPHATIDYLINOSITOL GLYCAN-RELATED"/>
    <property type="match status" value="1"/>
</dbReference>
<proteinExistence type="predicted"/>
<keyword evidence="3" id="KW-1185">Reference proteome</keyword>
<dbReference type="GeneID" id="113071873"/>
<sequence length="242" mass="27218">MKTSLQTKGGTVEAQFVYVFVLGILFTGVKDRLRSQVMSSAVDSRRLKSRGLWEVYSGVVLLVALLFRAHNLPTLACCLLIQTIMAQFIWKKLHYDAAQTTIMHYWFGQAFFYFQGNSNNIGTVDISVGFVGLDSYVEAPAIFLTALSTYAGPLLWACHLLCFLSSQRDRAGMGLGHGSYCFALLRSIPAVFYVVLVTSLRYHLFIWSVFSPKLLYEAMHTLITAAVCLFFTFMDQERSARP</sequence>
<dbReference type="Pfam" id="PF19316">
    <property type="entry name" value="PIGO_PIGG"/>
    <property type="match status" value="1"/>
</dbReference>